<organism evidence="1 2">
    <name type="scientific">Staurois parvus</name>
    <dbReference type="NCBI Taxonomy" id="386267"/>
    <lineage>
        <taxon>Eukaryota</taxon>
        <taxon>Metazoa</taxon>
        <taxon>Chordata</taxon>
        <taxon>Craniata</taxon>
        <taxon>Vertebrata</taxon>
        <taxon>Euteleostomi</taxon>
        <taxon>Amphibia</taxon>
        <taxon>Batrachia</taxon>
        <taxon>Anura</taxon>
        <taxon>Neobatrachia</taxon>
        <taxon>Ranoidea</taxon>
        <taxon>Ranidae</taxon>
        <taxon>Staurois</taxon>
    </lineage>
</organism>
<name>A0ABN9BK35_9NEOB</name>
<dbReference type="EMBL" id="CATNWA010004517">
    <property type="protein sequence ID" value="CAI9548004.1"/>
    <property type="molecule type" value="Genomic_DNA"/>
</dbReference>
<evidence type="ECO:0000313" key="1">
    <source>
        <dbReference type="EMBL" id="CAI9548004.1"/>
    </source>
</evidence>
<gene>
    <name evidence="1" type="ORF">SPARVUS_LOCUS3083469</name>
</gene>
<evidence type="ECO:0000313" key="2">
    <source>
        <dbReference type="Proteomes" id="UP001162483"/>
    </source>
</evidence>
<proteinExistence type="predicted"/>
<accession>A0ABN9BK35</accession>
<sequence length="48" mass="5512">MGPPTDPGPSGTARVSKRSVHPCQATPFIQSYARERFLFFLYMIGYFW</sequence>
<keyword evidence="2" id="KW-1185">Reference proteome</keyword>
<reference evidence="1" key="1">
    <citation type="submission" date="2023-05" db="EMBL/GenBank/DDBJ databases">
        <authorList>
            <person name="Stuckert A."/>
        </authorList>
    </citation>
    <scope>NUCLEOTIDE SEQUENCE</scope>
</reference>
<comment type="caution">
    <text evidence="1">The sequence shown here is derived from an EMBL/GenBank/DDBJ whole genome shotgun (WGS) entry which is preliminary data.</text>
</comment>
<protein>
    <submittedName>
        <fullName evidence="1">Uncharacterized protein</fullName>
    </submittedName>
</protein>
<dbReference type="Proteomes" id="UP001162483">
    <property type="component" value="Unassembled WGS sequence"/>
</dbReference>